<evidence type="ECO:0000256" key="12">
    <source>
        <dbReference type="ARBA" id="ARBA00022777"/>
    </source>
</evidence>
<keyword evidence="13 20" id="KW-0067">ATP-binding</keyword>
<evidence type="ECO:0000256" key="15">
    <source>
        <dbReference type="ARBA" id="ARBA00023136"/>
    </source>
</evidence>
<keyword evidence="9" id="KW-0732">Signal</keyword>
<reference evidence="22" key="1">
    <citation type="journal article" date="2023" name="bioRxiv">
        <title>Improved chromosome-level genome assembly for marigold (Tagetes erecta).</title>
        <authorList>
            <person name="Jiang F."/>
            <person name="Yuan L."/>
            <person name="Wang S."/>
            <person name="Wang H."/>
            <person name="Xu D."/>
            <person name="Wang A."/>
            <person name="Fan W."/>
        </authorList>
    </citation>
    <scope>NUCLEOTIDE SEQUENCE</scope>
    <source>
        <strain evidence="22">WSJ</strain>
        <tissue evidence="22">Leaf</tissue>
    </source>
</reference>
<dbReference type="InterPro" id="IPR017441">
    <property type="entry name" value="Protein_kinase_ATP_BS"/>
</dbReference>
<keyword evidence="15" id="KW-0472">Membrane</keyword>
<dbReference type="InterPro" id="IPR000719">
    <property type="entry name" value="Prot_kinase_dom"/>
</dbReference>
<dbReference type="Gene3D" id="3.30.200.20">
    <property type="entry name" value="Phosphorylase Kinase, domain 1"/>
    <property type="match status" value="4"/>
</dbReference>
<dbReference type="InterPro" id="IPR008271">
    <property type="entry name" value="Ser/Thr_kinase_AS"/>
</dbReference>
<comment type="catalytic activity">
    <reaction evidence="18">
        <text>L-threonyl-[protein] + ATP = O-phospho-L-threonyl-[protein] + ADP + H(+)</text>
        <dbReference type="Rhea" id="RHEA:46608"/>
        <dbReference type="Rhea" id="RHEA-COMP:11060"/>
        <dbReference type="Rhea" id="RHEA-COMP:11605"/>
        <dbReference type="ChEBI" id="CHEBI:15378"/>
        <dbReference type="ChEBI" id="CHEBI:30013"/>
        <dbReference type="ChEBI" id="CHEBI:30616"/>
        <dbReference type="ChEBI" id="CHEBI:61977"/>
        <dbReference type="ChEBI" id="CHEBI:456216"/>
        <dbReference type="EC" id="2.7.11.1"/>
    </reaction>
</comment>
<evidence type="ECO:0000256" key="8">
    <source>
        <dbReference type="ARBA" id="ARBA00022692"/>
    </source>
</evidence>
<keyword evidence="8" id="KW-0812">Transmembrane</keyword>
<gene>
    <name evidence="22" type="ORF">QVD17_32474</name>
</gene>
<dbReference type="GO" id="GO:0005524">
    <property type="term" value="F:ATP binding"/>
    <property type="evidence" value="ECO:0007669"/>
    <property type="project" value="UniProtKB-UniRule"/>
</dbReference>
<dbReference type="Pfam" id="PF07714">
    <property type="entry name" value="PK_Tyr_Ser-Thr"/>
    <property type="match status" value="5"/>
</dbReference>
<dbReference type="Gene3D" id="1.10.510.10">
    <property type="entry name" value="Transferase(Phosphotransferase) domain 1"/>
    <property type="match status" value="5"/>
</dbReference>
<keyword evidence="5" id="KW-0597">Phosphoprotein</keyword>
<evidence type="ECO:0000256" key="20">
    <source>
        <dbReference type="PROSITE-ProRule" id="PRU10141"/>
    </source>
</evidence>
<dbReference type="Proteomes" id="UP001229421">
    <property type="component" value="Unassembled WGS sequence"/>
</dbReference>
<feature type="domain" description="Protein kinase" evidence="21">
    <location>
        <begin position="715"/>
        <end position="961"/>
    </location>
</feature>
<keyword evidence="14" id="KW-1133">Transmembrane helix</keyword>
<evidence type="ECO:0000256" key="1">
    <source>
        <dbReference type="ARBA" id="ARBA00004162"/>
    </source>
</evidence>
<evidence type="ECO:0000256" key="11">
    <source>
        <dbReference type="ARBA" id="ARBA00022741"/>
    </source>
</evidence>
<sequence>MQTSKNDAMMVLQPFPKHNSYCCQVYLFPKLKVKAEEEFFSVHVLLAKLSQKEMAAAPKFSLKEIELVTNNFDDANLIGEGFLGKIYEGQIILSGELIDVAVRRLDCSFCLQEVAFDKEISILSRFKHENMVSIVGFCYENNEMLILNKRVARGSLSRHLSDPRLTWMRRLQISIGAVRALSYLHNDVGQNFSVIHHNINSNSILLDENWEAKISDFEYSMTIPAGDLDLAYEKLGIGTYRSDVFSIGNVLFELLCGREAFISKNNNSFQASLAVFHYENRTLYKFVHSDLFSQMDLLSFNIFSETAYYCLIDQRAPPTMNQVLKRLEKSLEVQQMHENNEDSTVAVERVLPDHLKLKLKSLEHMRIHLADILLATMNFSKGCIVSVGGYGSVHTAELDHVDKEYCCAMEGENELEVPKKRSTVAIKRIINTEDEIAEQGFYAEIEMLTSRKHSNIITLLGFCDEGGAMILIYEYASNGSLNGYLQNTSNIHNDSWVQRVKICLDVAKGLCCLHTAKGDQQEIVHRDIKSANILLDENFEAKIGDFGLSIFLLANEEDYTLYSRKTPGTPVYKDPQYSKDAKLKKESDVYSFGVVLFEVLCGTLAYHPKYTMMNNKGLALLARQHFDKGTIHEIVDPKIKEEITETIFTSVKGPNQESVDMFSKIAYKCLAEAQAERPTMEVVVKELEKALFFQEKRKDVFQVSLQDIKQATSNFSYENYIGSGKFSTAYRGEVSHANGHTTSIVVKRFIVGCEIYYELATELKILMEHKHENVIALLGYCVEGKERIIVYEHALNGSLDKYLNDVSLTWGKRLKICIDIASGLDFLHGGFVTREVVIHRDIKSRNILLDGTLSYVDPEYRRTRLLSKECDIYSFGIVLFEIMFRRLAYSKEFAKDDFLGPLIKHLYKEGKLDEMVFEGTNEQIAQQSLTIFRRIAIQCLHEKREERPTAREVVIQLKKALEIQEKGMDIVKISFKDIKYATNDFSDEKCIGRGCLGKVYKGQLPRANGQKIIAAKRFDGQYKLGDREFYQELEILFKFKHRNVIGLEGYCVEMGERIIVYEHASNGGLDNLLDDTSLTWMKRLEIGIDVACGLDFLHGGVLRQEAVLHMDIKSHNILLSWDWIAKVTGFGLSLISPINQEIDYVIKKPAGSLGYTDPAYKETRVLSKAADIYSFGVVLFEILRGRLAYSYSLIPFSKKCYEQNELDKLAFEGIKKQIAPQSLSTFASIAYHCLHDDPDQRPTANEVVLQLKEALEFQEDYEMWEPKLPSDYKEIIQQSRTPEICDTKKKKDLYDMLCEGILIQNGKLWFWLDSNNNRNEMISATLFTYTNQSSQKWRRLRKSRFQKVTHEEIDKSKEVMYDSSMMPSEMNGKKHHILSAKEVMYDSSMKTFNSKPSEHSRFREVIEVQSEQSLLSQWDLSNGEDRWFCPDGLSPAFSSNAARELIEPKLFATHGASISLDKMGAIKANVFWW</sequence>
<evidence type="ECO:0000256" key="9">
    <source>
        <dbReference type="ARBA" id="ARBA00022729"/>
    </source>
</evidence>
<dbReference type="InterPro" id="IPR011009">
    <property type="entry name" value="Kinase-like_dom_sf"/>
</dbReference>
<evidence type="ECO:0000256" key="3">
    <source>
        <dbReference type="ARBA" id="ARBA00022475"/>
    </source>
</evidence>
<dbReference type="GO" id="GO:0005886">
    <property type="term" value="C:plasma membrane"/>
    <property type="evidence" value="ECO:0007669"/>
    <property type="project" value="UniProtKB-SubCell"/>
</dbReference>
<organism evidence="22 23">
    <name type="scientific">Tagetes erecta</name>
    <name type="common">African marigold</name>
    <dbReference type="NCBI Taxonomy" id="13708"/>
    <lineage>
        <taxon>Eukaryota</taxon>
        <taxon>Viridiplantae</taxon>
        <taxon>Streptophyta</taxon>
        <taxon>Embryophyta</taxon>
        <taxon>Tracheophyta</taxon>
        <taxon>Spermatophyta</taxon>
        <taxon>Magnoliopsida</taxon>
        <taxon>eudicotyledons</taxon>
        <taxon>Gunneridae</taxon>
        <taxon>Pentapetalae</taxon>
        <taxon>asterids</taxon>
        <taxon>campanulids</taxon>
        <taxon>Asterales</taxon>
        <taxon>Asteraceae</taxon>
        <taxon>Asteroideae</taxon>
        <taxon>Heliantheae alliance</taxon>
        <taxon>Tageteae</taxon>
        <taxon>Tagetes</taxon>
    </lineage>
</organism>
<keyword evidence="17" id="KW-0325">Glycoprotein</keyword>
<dbReference type="FunFam" id="1.10.510.10:FF:000358">
    <property type="entry name" value="Putative leucine-rich repeat receptor-like serine/threonine-protein kinase"/>
    <property type="match status" value="1"/>
</dbReference>
<dbReference type="InterPro" id="IPR045272">
    <property type="entry name" value="ANXUR1/2-like"/>
</dbReference>
<evidence type="ECO:0000256" key="7">
    <source>
        <dbReference type="ARBA" id="ARBA00022679"/>
    </source>
</evidence>
<accession>A0AAD8JZY1</accession>
<keyword evidence="23" id="KW-1185">Reference proteome</keyword>
<protein>
    <recommendedName>
        <fullName evidence="2">non-specific serine/threonine protein kinase</fullName>
        <ecNumber evidence="2">2.7.11.1</ecNumber>
    </recommendedName>
</protein>
<evidence type="ECO:0000256" key="16">
    <source>
        <dbReference type="ARBA" id="ARBA00023170"/>
    </source>
</evidence>
<dbReference type="PANTHER" id="PTHR27003:SF471">
    <property type="entry name" value="VASCULAR ENDOTHELIAL GROWTH FACTOR RECEPTOR 2 (VEGFR2)-RELATED"/>
    <property type="match status" value="1"/>
</dbReference>
<keyword evidence="3" id="KW-1003">Cell membrane</keyword>
<evidence type="ECO:0000256" key="19">
    <source>
        <dbReference type="ARBA" id="ARBA00048679"/>
    </source>
</evidence>
<dbReference type="PROSITE" id="PS50011">
    <property type="entry name" value="PROTEIN_KINASE_DOM"/>
    <property type="match status" value="4"/>
</dbReference>
<evidence type="ECO:0000256" key="4">
    <source>
        <dbReference type="ARBA" id="ARBA00022527"/>
    </source>
</evidence>
<keyword evidence="7" id="KW-0808">Transferase</keyword>
<evidence type="ECO:0000256" key="2">
    <source>
        <dbReference type="ARBA" id="ARBA00012513"/>
    </source>
</evidence>
<comment type="caution">
    <text evidence="22">The sequence shown here is derived from an EMBL/GenBank/DDBJ whole genome shotgun (WGS) entry which is preliminary data.</text>
</comment>
<evidence type="ECO:0000313" key="23">
    <source>
        <dbReference type="Proteomes" id="UP001229421"/>
    </source>
</evidence>
<keyword evidence="4" id="KW-0723">Serine/threonine-protein kinase</keyword>
<dbReference type="GO" id="GO:0004674">
    <property type="term" value="F:protein serine/threonine kinase activity"/>
    <property type="evidence" value="ECO:0007669"/>
    <property type="project" value="UniProtKB-KW"/>
</dbReference>
<keyword evidence="12" id="KW-0418">Kinase</keyword>
<dbReference type="EC" id="2.7.11.1" evidence="2"/>
<dbReference type="PANTHER" id="PTHR27003">
    <property type="entry name" value="OS07G0166700 PROTEIN"/>
    <property type="match status" value="1"/>
</dbReference>
<dbReference type="EMBL" id="JAUHHV010000009">
    <property type="protein sequence ID" value="KAK1411762.1"/>
    <property type="molecule type" value="Genomic_DNA"/>
</dbReference>
<evidence type="ECO:0000313" key="22">
    <source>
        <dbReference type="EMBL" id="KAK1411762.1"/>
    </source>
</evidence>
<evidence type="ECO:0000256" key="18">
    <source>
        <dbReference type="ARBA" id="ARBA00047899"/>
    </source>
</evidence>
<dbReference type="SUPFAM" id="SSF56112">
    <property type="entry name" value="Protein kinase-like (PK-like)"/>
    <property type="match status" value="4"/>
</dbReference>
<name>A0AAD8JZY1_TARER</name>
<dbReference type="GO" id="GO:0009506">
    <property type="term" value="C:plasmodesma"/>
    <property type="evidence" value="ECO:0007669"/>
    <property type="project" value="TreeGrafter"/>
</dbReference>
<dbReference type="PROSITE" id="PS00107">
    <property type="entry name" value="PROTEIN_KINASE_ATP"/>
    <property type="match status" value="1"/>
</dbReference>
<dbReference type="PROSITE" id="PS00108">
    <property type="entry name" value="PROTEIN_KINASE_ST"/>
    <property type="match status" value="3"/>
</dbReference>
<comment type="catalytic activity">
    <reaction evidence="19">
        <text>L-seryl-[protein] + ATP = O-phospho-L-seryl-[protein] + ADP + H(+)</text>
        <dbReference type="Rhea" id="RHEA:17989"/>
        <dbReference type="Rhea" id="RHEA-COMP:9863"/>
        <dbReference type="Rhea" id="RHEA-COMP:11604"/>
        <dbReference type="ChEBI" id="CHEBI:15378"/>
        <dbReference type="ChEBI" id="CHEBI:29999"/>
        <dbReference type="ChEBI" id="CHEBI:30616"/>
        <dbReference type="ChEBI" id="CHEBI:83421"/>
        <dbReference type="ChEBI" id="CHEBI:456216"/>
        <dbReference type="EC" id="2.7.11.1"/>
    </reaction>
</comment>
<proteinExistence type="predicted"/>
<evidence type="ECO:0000256" key="10">
    <source>
        <dbReference type="ARBA" id="ARBA00022737"/>
    </source>
</evidence>
<keyword evidence="10" id="KW-0677">Repeat</keyword>
<evidence type="ECO:0000256" key="6">
    <source>
        <dbReference type="ARBA" id="ARBA00022614"/>
    </source>
</evidence>
<evidence type="ECO:0000256" key="14">
    <source>
        <dbReference type="ARBA" id="ARBA00022989"/>
    </source>
</evidence>
<keyword evidence="11 20" id="KW-0547">Nucleotide-binding</keyword>
<keyword evidence="16" id="KW-0675">Receptor</keyword>
<feature type="domain" description="Protein kinase" evidence="21">
    <location>
        <begin position="379"/>
        <end position="693"/>
    </location>
</feature>
<evidence type="ECO:0000256" key="13">
    <source>
        <dbReference type="ARBA" id="ARBA00022840"/>
    </source>
</evidence>
<comment type="subcellular location">
    <subcellularLocation>
        <location evidence="1">Cell membrane</location>
        <topology evidence="1">Single-pass membrane protein</topology>
    </subcellularLocation>
</comment>
<feature type="domain" description="Protein kinase" evidence="21">
    <location>
        <begin position="72"/>
        <end position="357"/>
    </location>
</feature>
<dbReference type="InterPro" id="IPR001245">
    <property type="entry name" value="Ser-Thr/Tyr_kinase_cat_dom"/>
</dbReference>
<keyword evidence="6" id="KW-0433">Leucine-rich repeat</keyword>
<feature type="binding site" evidence="20">
    <location>
        <position position="747"/>
    </location>
    <ligand>
        <name>ATP</name>
        <dbReference type="ChEBI" id="CHEBI:30616"/>
    </ligand>
</feature>
<evidence type="ECO:0000256" key="17">
    <source>
        <dbReference type="ARBA" id="ARBA00023180"/>
    </source>
</evidence>
<dbReference type="SMART" id="SM00220">
    <property type="entry name" value="S_TKc"/>
    <property type="match status" value="3"/>
</dbReference>
<evidence type="ECO:0000256" key="5">
    <source>
        <dbReference type="ARBA" id="ARBA00022553"/>
    </source>
</evidence>
<feature type="domain" description="Protein kinase" evidence="21">
    <location>
        <begin position="985"/>
        <end position="1255"/>
    </location>
</feature>
<evidence type="ECO:0000259" key="21">
    <source>
        <dbReference type="PROSITE" id="PS50011"/>
    </source>
</evidence>
<dbReference type="GO" id="GO:0004714">
    <property type="term" value="F:transmembrane receptor protein tyrosine kinase activity"/>
    <property type="evidence" value="ECO:0007669"/>
    <property type="project" value="InterPro"/>
</dbReference>